<keyword evidence="4" id="KW-1185">Reference proteome</keyword>
<organism evidence="3 4">
    <name type="scientific">Mycena rosella</name>
    <name type="common">Pink bonnet</name>
    <name type="synonym">Agaricus rosellus</name>
    <dbReference type="NCBI Taxonomy" id="1033263"/>
    <lineage>
        <taxon>Eukaryota</taxon>
        <taxon>Fungi</taxon>
        <taxon>Dikarya</taxon>
        <taxon>Basidiomycota</taxon>
        <taxon>Agaricomycotina</taxon>
        <taxon>Agaricomycetes</taxon>
        <taxon>Agaricomycetidae</taxon>
        <taxon>Agaricales</taxon>
        <taxon>Marasmiineae</taxon>
        <taxon>Mycenaceae</taxon>
        <taxon>Mycena</taxon>
    </lineage>
</organism>
<dbReference type="AlphaFoldDB" id="A0AAD7D9C6"/>
<evidence type="ECO:0000256" key="1">
    <source>
        <dbReference type="SAM" id="MobiDB-lite"/>
    </source>
</evidence>
<reference evidence="3" key="1">
    <citation type="submission" date="2023-03" db="EMBL/GenBank/DDBJ databases">
        <title>Massive genome expansion in bonnet fungi (Mycena s.s.) driven by repeated elements and novel gene families across ecological guilds.</title>
        <authorList>
            <consortium name="Lawrence Berkeley National Laboratory"/>
            <person name="Harder C.B."/>
            <person name="Miyauchi S."/>
            <person name="Viragh M."/>
            <person name="Kuo A."/>
            <person name="Thoen E."/>
            <person name="Andreopoulos B."/>
            <person name="Lu D."/>
            <person name="Skrede I."/>
            <person name="Drula E."/>
            <person name="Henrissat B."/>
            <person name="Morin E."/>
            <person name="Kohler A."/>
            <person name="Barry K."/>
            <person name="LaButti K."/>
            <person name="Morin E."/>
            <person name="Salamov A."/>
            <person name="Lipzen A."/>
            <person name="Mereny Z."/>
            <person name="Hegedus B."/>
            <person name="Baldrian P."/>
            <person name="Stursova M."/>
            <person name="Weitz H."/>
            <person name="Taylor A."/>
            <person name="Grigoriev I.V."/>
            <person name="Nagy L.G."/>
            <person name="Martin F."/>
            <person name="Kauserud H."/>
        </authorList>
    </citation>
    <scope>NUCLEOTIDE SEQUENCE</scope>
    <source>
        <strain evidence="3">CBHHK067</strain>
    </source>
</reference>
<dbReference type="Proteomes" id="UP001221757">
    <property type="component" value="Unassembled WGS sequence"/>
</dbReference>
<dbReference type="InterPro" id="IPR024752">
    <property type="entry name" value="Myb/SANT-like_dom"/>
</dbReference>
<feature type="compositionally biased region" description="Low complexity" evidence="1">
    <location>
        <begin position="144"/>
        <end position="153"/>
    </location>
</feature>
<feature type="compositionally biased region" description="Basic residues" evidence="1">
    <location>
        <begin position="134"/>
        <end position="143"/>
    </location>
</feature>
<dbReference type="EMBL" id="JARKIE010000099">
    <property type="protein sequence ID" value="KAJ7686099.1"/>
    <property type="molecule type" value="Genomic_DNA"/>
</dbReference>
<comment type="caution">
    <text evidence="3">The sequence shown here is derived from an EMBL/GenBank/DDBJ whole genome shotgun (WGS) entry which is preliminary data.</text>
</comment>
<name>A0AAD7D9C6_MYCRO</name>
<feature type="domain" description="Myb/SANT-like" evidence="2">
    <location>
        <begin position="36"/>
        <end position="117"/>
    </location>
</feature>
<evidence type="ECO:0000313" key="4">
    <source>
        <dbReference type="Proteomes" id="UP001221757"/>
    </source>
</evidence>
<evidence type="ECO:0000259" key="2">
    <source>
        <dbReference type="Pfam" id="PF12776"/>
    </source>
</evidence>
<proteinExistence type="predicted"/>
<sequence>MAPAAEDTVDDTAGTDVGTGSLTSTKWVDAEVRAMLLELNTKKATQMSGNGFKPQVWVTVINKVNEANPNTTQKKDKGKCMNKLSYLKKIFDLYLFVQKFSGEGWDDGAKQATNTDEGVANSVKATGDNVLHLAKPKKKRSKKSTTAAPSSSSNNTIRPPLEPLANNSTNVPIEGQEPETTAGDGAFEGELNVIVASKKRERAPTDNESENDGIIKPLAKRQCSELGGSARRNAEVGTQISCALDKLSTIMVQPLVTSEDLSHVSEVVEILKDKILLPDDPRGKLYRTAWLFILEEDRTRRIGLLEGILEDAGLL</sequence>
<dbReference type="Pfam" id="PF12776">
    <property type="entry name" value="Myb_DNA-bind_3"/>
    <property type="match status" value="1"/>
</dbReference>
<accession>A0AAD7D9C6</accession>
<evidence type="ECO:0000313" key="3">
    <source>
        <dbReference type="EMBL" id="KAJ7686099.1"/>
    </source>
</evidence>
<protein>
    <recommendedName>
        <fullName evidence="2">Myb/SANT-like domain-containing protein</fullName>
    </recommendedName>
</protein>
<feature type="region of interest" description="Disordered" evidence="1">
    <location>
        <begin position="113"/>
        <end position="188"/>
    </location>
</feature>
<gene>
    <name evidence="3" type="ORF">B0H17DRAFT_1137132</name>
</gene>